<keyword evidence="1" id="KW-0472">Membrane</keyword>
<reference evidence="2" key="1">
    <citation type="submission" date="2017-02" db="UniProtKB">
        <authorList>
            <consortium name="WormBaseParasite"/>
        </authorList>
    </citation>
    <scope>IDENTIFICATION</scope>
</reference>
<sequence length="59" mass="6463">LWAVQLRHEILPKPFDKLCGGLVVFGAHTTSGLVWSFVLAGRPSRLSSSQCSVQAIQRL</sequence>
<evidence type="ECO:0000256" key="1">
    <source>
        <dbReference type="SAM" id="Phobius"/>
    </source>
</evidence>
<keyword evidence="1" id="KW-1133">Transmembrane helix</keyword>
<evidence type="ECO:0000313" key="2">
    <source>
        <dbReference type="WBParaSite" id="HPLM_0000507001-mRNA-1"/>
    </source>
</evidence>
<protein>
    <submittedName>
        <fullName evidence="2">FAD_binding_8 domain-containing protein</fullName>
    </submittedName>
</protein>
<accession>A0A0N4W556</accession>
<dbReference type="AlphaFoldDB" id="A0A0N4W556"/>
<feature type="transmembrane region" description="Helical" evidence="1">
    <location>
        <begin position="20"/>
        <end position="40"/>
    </location>
</feature>
<proteinExistence type="predicted"/>
<organism evidence="2">
    <name type="scientific">Haemonchus placei</name>
    <name type="common">Barber's pole worm</name>
    <dbReference type="NCBI Taxonomy" id="6290"/>
    <lineage>
        <taxon>Eukaryota</taxon>
        <taxon>Metazoa</taxon>
        <taxon>Ecdysozoa</taxon>
        <taxon>Nematoda</taxon>
        <taxon>Chromadorea</taxon>
        <taxon>Rhabditida</taxon>
        <taxon>Rhabditina</taxon>
        <taxon>Rhabditomorpha</taxon>
        <taxon>Strongyloidea</taxon>
        <taxon>Trichostrongylidae</taxon>
        <taxon>Haemonchus</taxon>
    </lineage>
</organism>
<name>A0A0N4W556_HAEPC</name>
<keyword evidence="1" id="KW-0812">Transmembrane</keyword>
<dbReference type="WBParaSite" id="HPLM_0000507001-mRNA-1">
    <property type="protein sequence ID" value="HPLM_0000507001-mRNA-1"/>
    <property type="gene ID" value="HPLM_0000507001"/>
</dbReference>